<organism evidence="1 2">
    <name type="scientific">Romanomermis culicivorax</name>
    <name type="common">Nematode worm</name>
    <dbReference type="NCBI Taxonomy" id="13658"/>
    <lineage>
        <taxon>Eukaryota</taxon>
        <taxon>Metazoa</taxon>
        <taxon>Ecdysozoa</taxon>
        <taxon>Nematoda</taxon>
        <taxon>Enoplea</taxon>
        <taxon>Dorylaimia</taxon>
        <taxon>Mermithida</taxon>
        <taxon>Mermithoidea</taxon>
        <taxon>Mermithidae</taxon>
        <taxon>Romanomermis</taxon>
    </lineage>
</organism>
<dbReference type="WBParaSite" id="nRc.2.0.1.t16171-RA">
    <property type="protein sequence ID" value="nRc.2.0.1.t16171-RA"/>
    <property type="gene ID" value="nRc.2.0.1.g16171"/>
</dbReference>
<sequence length="90" mass="10099">MLKMITRDNLDVLRVTTPASKFSSRFLLAAITSPPGRNSNTTTAKRKRDPCVRWPVCIKSCQYGFPELCPRGYQCRGKCCCTGGEFSLYV</sequence>
<keyword evidence="1" id="KW-1185">Reference proteome</keyword>
<evidence type="ECO:0000313" key="2">
    <source>
        <dbReference type="WBParaSite" id="nRc.2.0.1.t16171-RA"/>
    </source>
</evidence>
<accession>A0A915IQT2</accession>
<reference evidence="2" key="1">
    <citation type="submission" date="2022-11" db="UniProtKB">
        <authorList>
            <consortium name="WormBaseParasite"/>
        </authorList>
    </citation>
    <scope>IDENTIFICATION</scope>
</reference>
<dbReference type="Proteomes" id="UP000887565">
    <property type="component" value="Unplaced"/>
</dbReference>
<name>A0A915IQT2_ROMCU</name>
<proteinExistence type="predicted"/>
<evidence type="ECO:0000313" key="1">
    <source>
        <dbReference type="Proteomes" id="UP000887565"/>
    </source>
</evidence>
<protein>
    <submittedName>
        <fullName evidence="2">Uncharacterized protein</fullName>
    </submittedName>
</protein>
<dbReference type="AlphaFoldDB" id="A0A915IQT2"/>